<sequence length="115" mass="12477">MTAMMMKALTMLNAHGARYRIELPDGTVHGDLALPQPEATKRRQMKHPYGTMTSYVRPLMQHLAVGELVIVPCNGYTPHDVQNACGNCGSALWGKGSVTTAQNAKANTVEVLRLA</sequence>
<accession>A0A6J7WBS8</accession>
<protein>
    <submittedName>
        <fullName evidence="1">Uncharacterized protein</fullName>
    </submittedName>
</protein>
<gene>
    <name evidence="1" type="ORF">UFOVP168_40</name>
</gene>
<reference evidence="1" key="1">
    <citation type="submission" date="2020-05" db="EMBL/GenBank/DDBJ databases">
        <authorList>
            <person name="Chiriac C."/>
            <person name="Salcher M."/>
            <person name="Ghai R."/>
            <person name="Kavagutti S V."/>
        </authorList>
    </citation>
    <scope>NUCLEOTIDE SEQUENCE</scope>
</reference>
<proteinExistence type="predicted"/>
<dbReference type="EMBL" id="LR798220">
    <property type="protein sequence ID" value="CAB5194984.1"/>
    <property type="molecule type" value="Genomic_DNA"/>
</dbReference>
<organism evidence="1">
    <name type="scientific">uncultured Caudovirales phage</name>
    <dbReference type="NCBI Taxonomy" id="2100421"/>
    <lineage>
        <taxon>Viruses</taxon>
        <taxon>Duplodnaviria</taxon>
        <taxon>Heunggongvirae</taxon>
        <taxon>Uroviricota</taxon>
        <taxon>Caudoviricetes</taxon>
        <taxon>Peduoviridae</taxon>
        <taxon>Maltschvirus</taxon>
        <taxon>Maltschvirus maltsch</taxon>
    </lineage>
</organism>
<name>A0A6J7WBS8_9CAUD</name>
<evidence type="ECO:0000313" key="1">
    <source>
        <dbReference type="EMBL" id="CAB5194984.1"/>
    </source>
</evidence>